<name>A0A3E1YCF6_9BACT</name>
<protein>
    <submittedName>
        <fullName evidence="1">Uncharacterized protein</fullName>
    </submittedName>
</protein>
<dbReference type="EMBL" id="QPMM01000003">
    <property type="protein sequence ID" value="RFS23935.1"/>
    <property type="molecule type" value="Genomic_DNA"/>
</dbReference>
<sequence>MSQETKNIAVKSMFETGTVSRMKDIFDIIPKTNIYKKLGVGYITLLNKLKDPGLFTINELKMLATIIDVDYIKIHDLAKQEADLVQQKTKKKSDKK</sequence>
<accession>A0A3E1YCF6</accession>
<evidence type="ECO:0000313" key="1">
    <source>
        <dbReference type="EMBL" id="RFS23935.1"/>
    </source>
</evidence>
<dbReference type="Proteomes" id="UP000260644">
    <property type="component" value="Unassembled WGS sequence"/>
</dbReference>
<keyword evidence="2" id="KW-1185">Reference proteome</keyword>
<comment type="caution">
    <text evidence="1">The sequence shown here is derived from an EMBL/GenBank/DDBJ whole genome shotgun (WGS) entry which is preliminary data.</text>
</comment>
<organism evidence="1 2">
    <name type="scientific">Chitinophaga silvatica</name>
    <dbReference type="NCBI Taxonomy" id="2282649"/>
    <lineage>
        <taxon>Bacteria</taxon>
        <taxon>Pseudomonadati</taxon>
        <taxon>Bacteroidota</taxon>
        <taxon>Chitinophagia</taxon>
        <taxon>Chitinophagales</taxon>
        <taxon>Chitinophagaceae</taxon>
        <taxon>Chitinophaga</taxon>
    </lineage>
</organism>
<dbReference type="RefSeq" id="WP_116975261.1">
    <property type="nucleotide sequence ID" value="NZ_QPMM01000003.1"/>
</dbReference>
<evidence type="ECO:0000313" key="2">
    <source>
        <dbReference type="Proteomes" id="UP000260644"/>
    </source>
</evidence>
<proteinExistence type="predicted"/>
<dbReference type="OrthoDB" id="676945at2"/>
<gene>
    <name evidence="1" type="ORF">DVR12_08615</name>
</gene>
<dbReference type="AlphaFoldDB" id="A0A3E1YCF6"/>
<reference evidence="1 2" key="1">
    <citation type="submission" date="2018-07" db="EMBL/GenBank/DDBJ databases">
        <title>Chitinophaga K2CV101002-2 sp. nov., isolated from a monsoon evergreen broad-leaved forest soil.</title>
        <authorList>
            <person name="Lv Y."/>
        </authorList>
    </citation>
    <scope>NUCLEOTIDE SEQUENCE [LARGE SCALE GENOMIC DNA]</scope>
    <source>
        <strain evidence="1 2">GDMCC 1.1288</strain>
    </source>
</reference>